<dbReference type="PANTHER" id="PTHR42911">
    <property type="entry name" value="MODULATOR OF FTSH PROTEASE HFLC"/>
    <property type="match status" value="1"/>
</dbReference>
<dbReference type="Gene3D" id="3.30.479.30">
    <property type="entry name" value="Band 7 domain"/>
    <property type="match status" value="1"/>
</dbReference>
<dbReference type="SUPFAM" id="SSF117892">
    <property type="entry name" value="Band 7/SPFH domain"/>
    <property type="match status" value="1"/>
</dbReference>
<keyword evidence="2" id="KW-1133">Transmembrane helix</keyword>
<keyword evidence="1" id="KW-0175">Coiled coil</keyword>
<dbReference type="Proteomes" id="UP000030466">
    <property type="component" value="Unassembled WGS sequence"/>
</dbReference>
<keyword evidence="2" id="KW-0812">Transmembrane</keyword>
<proteinExistence type="predicted"/>
<dbReference type="InterPro" id="IPR036013">
    <property type="entry name" value="Band_7/SPFH_dom_sf"/>
</dbReference>
<dbReference type="EMBL" id="JSUH01000005">
    <property type="protein sequence ID" value="KHD97821.1"/>
    <property type="molecule type" value="Genomic_DNA"/>
</dbReference>
<protein>
    <recommendedName>
        <fullName evidence="3">Band 7 domain-containing protein</fullName>
    </recommendedName>
</protein>
<feature type="domain" description="Band 7" evidence="3">
    <location>
        <begin position="65"/>
        <end position="228"/>
    </location>
</feature>
<gene>
    <name evidence="4" type="ORF">GY22_06790</name>
</gene>
<comment type="caution">
    <text evidence="4">The sequence shown here is derived from an EMBL/GenBank/DDBJ whole genome shotgun (WGS) entry which is preliminary data.</text>
</comment>
<evidence type="ECO:0000259" key="3">
    <source>
        <dbReference type="SMART" id="SM00244"/>
    </source>
</evidence>
<keyword evidence="5" id="KW-1185">Reference proteome</keyword>
<reference evidence="4 5" key="1">
    <citation type="journal article" date="2003" name="Int. J. Syst. Evol. Microbiol.">
        <title>Kocuria polaris sp. nov., an orange-pigmented psychrophilic bacterium isolated from an Antarctic cyanobacterial mat sample.</title>
        <authorList>
            <person name="Reddy G.S."/>
            <person name="Prakash J.S."/>
            <person name="Prabahar V."/>
            <person name="Matsumoto G.I."/>
            <person name="Stackebrandt E."/>
            <person name="Shivaji S."/>
        </authorList>
    </citation>
    <scope>NUCLEOTIDE SEQUENCE [LARGE SCALE GENOMIC DNA]</scope>
    <source>
        <strain evidence="4 5">CMS 76or</strain>
    </source>
</reference>
<accession>A0A0A6VT74</accession>
<evidence type="ECO:0000256" key="2">
    <source>
        <dbReference type="SAM" id="Phobius"/>
    </source>
</evidence>
<dbReference type="AlphaFoldDB" id="A0A0A6VT74"/>
<keyword evidence="2" id="KW-0472">Membrane</keyword>
<feature type="transmembrane region" description="Helical" evidence="2">
    <location>
        <begin position="46"/>
        <end position="68"/>
    </location>
</feature>
<dbReference type="OrthoDB" id="5149162at2"/>
<organism evidence="4 5">
    <name type="scientific">Kocuria rosea subsp. polaris</name>
    <dbReference type="NCBI Taxonomy" id="136273"/>
    <lineage>
        <taxon>Bacteria</taxon>
        <taxon>Bacillati</taxon>
        <taxon>Actinomycetota</taxon>
        <taxon>Actinomycetes</taxon>
        <taxon>Micrococcales</taxon>
        <taxon>Micrococcaceae</taxon>
        <taxon>Kocuria</taxon>
    </lineage>
</organism>
<sequence>MFYIVTAIVLAFVTVISILGWMMSPKETVRKDADGEHVHPSATRKAAGLTAVSALVLLLLVTAGTALARVGAREVGIETSLGKYSRTLQAGWQIKAPWAEVETFSTQLQRSEMDAPIAFAGGGSGTQHMTVQWTITGEQAQELWSRYRQFENVDGMLVQPAAREAVATVLASYTPAEARAEGKVEEVREAVEKALTERLSPYGVQLDSVALPPAALDQTAQDALNRVVEAEANVDRAQSRLEQARIDAEADRERNKNVTAENLVLECLTITNNWNVEENGPLPATWNCFGGDAADVLVNTNR</sequence>
<dbReference type="SMART" id="SM00244">
    <property type="entry name" value="PHB"/>
    <property type="match status" value="1"/>
</dbReference>
<dbReference type="PANTHER" id="PTHR42911:SF2">
    <property type="entry name" value="PROHIBITIN FAMILY PROTEIN"/>
    <property type="match status" value="1"/>
</dbReference>
<dbReference type="RefSeq" id="WP_035925270.1">
    <property type="nucleotide sequence ID" value="NZ_JSUH01000005.1"/>
</dbReference>
<evidence type="ECO:0000313" key="4">
    <source>
        <dbReference type="EMBL" id="KHD97821.1"/>
    </source>
</evidence>
<dbReference type="InterPro" id="IPR001107">
    <property type="entry name" value="Band_7"/>
</dbReference>
<feature type="transmembrane region" description="Helical" evidence="2">
    <location>
        <begin position="6"/>
        <end position="25"/>
    </location>
</feature>
<dbReference type="Pfam" id="PF01145">
    <property type="entry name" value="Band_7"/>
    <property type="match status" value="1"/>
</dbReference>
<feature type="coiled-coil region" evidence="1">
    <location>
        <begin position="177"/>
        <end position="261"/>
    </location>
</feature>
<evidence type="ECO:0000256" key="1">
    <source>
        <dbReference type="SAM" id="Coils"/>
    </source>
</evidence>
<name>A0A0A6VT74_KOCRO</name>
<evidence type="ECO:0000313" key="5">
    <source>
        <dbReference type="Proteomes" id="UP000030466"/>
    </source>
</evidence>